<dbReference type="PROSITE" id="PS51257">
    <property type="entry name" value="PROKAR_LIPOPROTEIN"/>
    <property type="match status" value="1"/>
</dbReference>
<evidence type="ECO:0000313" key="2">
    <source>
        <dbReference type="EMBL" id="MEG3438218.1"/>
    </source>
</evidence>
<feature type="region of interest" description="Disordered" evidence="1">
    <location>
        <begin position="134"/>
        <end position="237"/>
    </location>
</feature>
<proteinExistence type="predicted"/>
<evidence type="ECO:0000313" key="3">
    <source>
        <dbReference type="Proteomes" id="UP001328733"/>
    </source>
</evidence>
<dbReference type="GO" id="GO:0032991">
    <property type="term" value="C:protein-containing complex"/>
    <property type="evidence" value="ECO:0007669"/>
    <property type="project" value="TreeGrafter"/>
</dbReference>
<dbReference type="EMBL" id="JBAFSM010000025">
    <property type="protein sequence ID" value="MEG3438218.1"/>
    <property type="molecule type" value="Genomic_DNA"/>
</dbReference>
<name>A0AAW9QXA7_9CHRO</name>
<gene>
    <name evidence="2" type="ORF">V0288_13900</name>
</gene>
<dbReference type="Proteomes" id="UP001328733">
    <property type="component" value="Unassembled WGS sequence"/>
</dbReference>
<evidence type="ECO:0008006" key="4">
    <source>
        <dbReference type="Google" id="ProtNLM"/>
    </source>
</evidence>
<sequence length="270" mass="29011">MSLRTRLALVGGSFLLAGLFGCSTLADLGIAVPVIGDPPMTTIDRLPEKPKGALVYLRGVVGDQAPFLNGGAYLLKDGSGAIWIRTNTLKMPKKGEEIVVKGQIEFENVPKGVQAGNEVYVRELEQLDARAIAPSPTPTSEIQSQPQPSPVATREPEPKPSPVAVREPEPKPSPVAVREPEPKPSPVATREPEPKPSPVATREPEPKPSPVTTREPEPKPSPVATRELDEPNARVIRPIVEVMPPKPPAAAKPVIDPLDSFFLPHKQGRK</sequence>
<organism evidence="2 3">
    <name type="scientific">Pannus brasiliensis CCIBt3594</name>
    <dbReference type="NCBI Taxonomy" id="1427578"/>
    <lineage>
        <taxon>Bacteria</taxon>
        <taxon>Bacillati</taxon>
        <taxon>Cyanobacteriota</taxon>
        <taxon>Cyanophyceae</taxon>
        <taxon>Oscillatoriophycideae</taxon>
        <taxon>Chroococcales</taxon>
        <taxon>Microcystaceae</taxon>
        <taxon>Pannus</taxon>
    </lineage>
</organism>
<dbReference type="InterPro" id="IPR051778">
    <property type="entry name" value="KHDC1"/>
</dbReference>
<evidence type="ECO:0000256" key="1">
    <source>
        <dbReference type="SAM" id="MobiDB-lite"/>
    </source>
</evidence>
<dbReference type="RefSeq" id="WP_332865699.1">
    <property type="nucleotide sequence ID" value="NZ_JBAFSM010000025.1"/>
</dbReference>
<accession>A0AAW9QXA7</accession>
<dbReference type="AlphaFoldDB" id="A0AAW9QXA7"/>
<keyword evidence="3" id="KW-1185">Reference proteome</keyword>
<protein>
    <recommendedName>
        <fullName evidence="4">OB-fold nucleic acid binding domain protein</fullName>
    </recommendedName>
</protein>
<reference evidence="2 3" key="1">
    <citation type="submission" date="2024-01" db="EMBL/GenBank/DDBJ databases">
        <title>Genomic insights into the taxonomy and metabolism of the cyanobacterium Pannus brasiliensis CCIBt3594.</title>
        <authorList>
            <person name="Machado M."/>
            <person name="Botero N.B."/>
            <person name="Andreote A.P.D."/>
            <person name="Feitosa A.M.T."/>
            <person name="Popin R."/>
            <person name="Sivonen K."/>
            <person name="Fiore M.F."/>
        </authorList>
    </citation>
    <scope>NUCLEOTIDE SEQUENCE [LARGE SCALE GENOMIC DNA]</scope>
    <source>
        <strain evidence="2 3">CCIBt3594</strain>
    </source>
</reference>
<dbReference type="PANTHER" id="PTHR19447">
    <property type="entry name" value="OOCYTE-EXPRESSED PROTEIN HOMOLOG-RELATED"/>
    <property type="match status" value="1"/>
</dbReference>
<comment type="caution">
    <text evidence="2">The sequence shown here is derived from an EMBL/GenBank/DDBJ whole genome shotgun (WGS) entry which is preliminary data.</text>
</comment>